<dbReference type="EMBL" id="CACRSJ010000106">
    <property type="protein sequence ID" value="VYS57743.1"/>
    <property type="molecule type" value="Genomic_DNA"/>
</dbReference>
<evidence type="ECO:0000313" key="3">
    <source>
        <dbReference type="EMBL" id="VYS57743.1"/>
    </source>
</evidence>
<evidence type="ECO:0000256" key="1">
    <source>
        <dbReference type="SAM" id="MobiDB-lite"/>
    </source>
</evidence>
<name>A0A178V7T9_ARATH</name>
<dbReference type="ExpressionAtlas" id="A0A178V7T9">
    <property type="expression patterns" value="baseline and differential"/>
</dbReference>
<evidence type="ECO:0000313" key="2">
    <source>
        <dbReference type="EMBL" id="OAP01768.1"/>
    </source>
</evidence>
<feature type="compositionally biased region" description="Basic and acidic residues" evidence="1">
    <location>
        <begin position="41"/>
        <end position="69"/>
    </location>
</feature>
<feature type="region of interest" description="Disordered" evidence="1">
    <location>
        <begin position="1"/>
        <end position="72"/>
    </location>
</feature>
<organism evidence="2 4">
    <name type="scientific">Arabidopsis thaliana</name>
    <name type="common">Mouse-ear cress</name>
    <dbReference type="NCBI Taxonomy" id="3702"/>
    <lineage>
        <taxon>Eukaryota</taxon>
        <taxon>Viridiplantae</taxon>
        <taxon>Streptophyta</taxon>
        <taxon>Embryophyta</taxon>
        <taxon>Tracheophyta</taxon>
        <taxon>Spermatophyta</taxon>
        <taxon>Magnoliopsida</taxon>
        <taxon>eudicotyledons</taxon>
        <taxon>Gunneridae</taxon>
        <taxon>Pentapetalae</taxon>
        <taxon>rosids</taxon>
        <taxon>malvids</taxon>
        <taxon>Brassicales</taxon>
        <taxon>Brassicaceae</taxon>
        <taxon>Camelineae</taxon>
        <taxon>Arabidopsis</taxon>
    </lineage>
</organism>
<protein>
    <submittedName>
        <fullName evidence="2">Uncharacterized protein</fullName>
    </submittedName>
</protein>
<dbReference type="Proteomes" id="UP000426265">
    <property type="component" value="Unassembled WGS sequence"/>
</dbReference>
<evidence type="ECO:0000313" key="5">
    <source>
        <dbReference type="Proteomes" id="UP000426265"/>
    </source>
</evidence>
<proteinExistence type="predicted"/>
<accession>A0A178V7T9</accession>
<sequence length="153" mass="17334">MRRLPPWMLGGASTGEAAARNGSQPEAPKTKGEKRPKRVQKPKEKDLNLKSDEPKRVRRKIREEAKRSPEVIQSVTVPEDDDLTVDDLLSFANEYVQRDEEGTRKERERSLSVSETTLVLDETNMTTSSQGGTKDSTAEDMLQLLMGPFYKKR</sequence>
<reference evidence="2" key="2">
    <citation type="submission" date="2016-03" db="EMBL/GenBank/DDBJ databases">
        <title>Full-length assembly of Arabidopsis thaliana Ler reveals the complement of translocations and inversions.</title>
        <authorList>
            <person name="Zapata L."/>
            <person name="Schneeberger K."/>
            <person name="Ossowski S."/>
        </authorList>
    </citation>
    <scope>NUCLEOTIDE SEQUENCE [LARGE SCALE GENOMIC DNA]</scope>
    <source>
        <tissue evidence="2">Leaf</tissue>
    </source>
</reference>
<dbReference type="PANTHER" id="PTHR36756">
    <property type="entry name" value="EXPRESSED PROTEIN"/>
    <property type="match status" value="1"/>
</dbReference>
<dbReference type="EMBL" id="LUHQ01000003">
    <property type="protein sequence ID" value="OAP01768.1"/>
    <property type="molecule type" value="Genomic_DNA"/>
</dbReference>
<dbReference type="PANTHER" id="PTHR36756:SF1">
    <property type="entry name" value="EXPRESSED PROTEIN"/>
    <property type="match status" value="1"/>
</dbReference>
<evidence type="ECO:0000313" key="4">
    <source>
        <dbReference type="Proteomes" id="UP000078284"/>
    </source>
</evidence>
<gene>
    <name evidence="2" type="ordered locus">AXX17_At3g18950</name>
    <name evidence="3" type="ORF">AN1_LOCUS13191</name>
</gene>
<reference evidence="3 5" key="3">
    <citation type="submission" date="2019-11" db="EMBL/GenBank/DDBJ databases">
        <authorList>
            <person name="Jiao W.-B."/>
            <person name="Schneeberger K."/>
        </authorList>
    </citation>
    <scope>NUCLEOTIDE SEQUENCE [LARGE SCALE GENOMIC DNA]</scope>
    <source>
        <strain evidence="5">cv. An-1</strain>
    </source>
</reference>
<reference evidence="4" key="1">
    <citation type="journal article" date="2016" name="Proc. Natl. Acad. Sci. U.S.A.">
        <title>Chromosome-level assembly of Arabidopsis thaliana Ler reveals the extent of translocation and inversion polymorphisms.</title>
        <authorList>
            <person name="Zapata L."/>
            <person name="Ding J."/>
            <person name="Willing E.M."/>
            <person name="Hartwig B."/>
            <person name="Bezdan D."/>
            <person name="Jiao W.B."/>
            <person name="Patel V."/>
            <person name="Velikkakam James G."/>
            <person name="Koornneef M."/>
            <person name="Ossowski S."/>
            <person name="Schneeberger K."/>
        </authorList>
    </citation>
    <scope>NUCLEOTIDE SEQUENCE [LARGE SCALE GENOMIC DNA]</scope>
    <source>
        <strain evidence="4">cv. Landsberg erecta</strain>
    </source>
</reference>
<dbReference type="AlphaFoldDB" id="A0A178V7T9"/>
<dbReference type="Proteomes" id="UP000078284">
    <property type="component" value="Chromosome 3"/>
</dbReference>